<sequence>MAMFMHTRRRKRHSERREASVDTCKQLMRFETDSIVLLSTAFLPESDETRGKALTPRNRMEILLRYVADPGFQSSVTEDFGVERTTLSNSYNTVIDHILDRAHNWIRFPNSATRKERCEVVVANTVPLQRVPKVIASCAMLHNVAKYLNDQFENDEPDVDENGDVGDEDVGQGMNESLKKKKKLQGERKRPRGVVKCMFAGVAACRSPRLYRTVQRKRLAKAAARRRGCIGQSGRCYCDAAPPPVTLA</sequence>
<proteinExistence type="predicted"/>
<organism evidence="2 3">
    <name type="scientific">Dryococelus australis</name>
    <dbReference type="NCBI Taxonomy" id="614101"/>
    <lineage>
        <taxon>Eukaryota</taxon>
        <taxon>Metazoa</taxon>
        <taxon>Ecdysozoa</taxon>
        <taxon>Arthropoda</taxon>
        <taxon>Hexapoda</taxon>
        <taxon>Insecta</taxon>
        <taxon>Pterygota</taxon>
        <taxon>Neoptera</taxon>
        <taxon>Polyneoptera</taxon>
        <taxon>Phasmatodea</taxon>
        <taxon>Verophasmatodea</taxon>
        <taxon>Anareolatae</taxon>
        <taxon>Phasmatidae</taxon>
        <taxon>Eurycanthinae</taxon>
        <taxon>Dryococelus</taxon>
    </lineage>
</organism>
<protein>
    <recommendedName>
        <fullName evidence="4">Transposase</fullName>
    </recommendedName>
</protein>
<dbReference type="InterPro" id="IPR018247">
    <property type="entry name" value="EF_Hand_1_Ca_BS"/>
</dbReference>
<comment type="caution">
    <text evidence="2">The sequence shown here is derived from an EMBL/GenBank/DDBJ whole genome shotgun (WGS) entry which is preliminary data.</text>
</comment>
<dbReference type="Proteomes" id="UP001159363">
    <property type="component" value="Chromosome 15"/>
</dbReference>
<dbReference type="PROSITE" id="PS00018">
    <property type="entry name" value="EF_HAND_1"/>
    <property type="match status" value="1"/>
</dbReference>
<feature type="compositionally biased region" description="Acidic residues" evidence="1">
    <location>
        <begin position="153"/>
        <end position="170"/>
    </location>
</feature>
<evidence type="ECO:0000256" key="1">
    <source>
        <dbReference type="SAM" id="MobiDB-lite"/>
    </source>
</evidence>
<gene>
    <name evidence="2" type="ORF">PR048_032709</name>
</gene>
<accession>A0ABQ9G648</accession>
<evidence type="ECO:0000313" key="2">
    <source>
        <dbReference type="EMBL" id="KAJ8866848.1"/>
    </source>
</evidence>
<dbReference type="EMBL" id="JARBHB010000016">
    <property type="protein sequence ID" value="KAJ8866848.1"/>
    <property type="molecule type" value="Genomic_DNA"/>
</dbReference>
<reference evidence="2 3" key="1">
    <citation type="submission" date="2023-02" db="EMBL/GenBank/DDBJ databases">
        <title>LHISI_Scaffold_Assembly.</title>
        <authorList>
            <person name="Stuart O.P."/>
            <person name="Cleave R."/>
            <person name="Magrath M.J.L."/>
            <person name="Mikheyev A.S."/>
        </authorList>
    </citation>
    <scope>NUCLEOTIDE SEQUENCE [LARGE SCALE GENOMIC DNA]</scope>
    <source>
        <strain evidence="2">Daus_M_001</strain>
        <tissue evidence="2">Leg muscle</tissue>
    </source>
</reference>
<feature type="region of interest" description="Disordered" evidence="1">
    <location>
        <begin position="153"/>
        <end position="187"/>
    </location>
</feature>
<evidence type="ECO:0000313" key="3">
    <source>
        <dbReference type="Proteomes" id="UP001159363"/>
    </source>
</evidence>
<name>A0ABQ9G648_9NEOP</name>
<evidence type="ECO:0008006" key="4">
    <source>
        <dbReference type="Google" id="ProtNLM"/>
    </source>
</evidence>
<keyword evidence="3" id="KW-1185">Reference proteome</keyword>